<protein>
    <submittedName>
        <fullName evidence="2">Uncharacterized protein</fullName>
    </submittedName>
</protein>
<comment type="caution">
    <text evidence="2">The sequence shown here is derived from an EMBL/GenBank/DDBJ whole genome shotgun (WGS) entry which is preliminary data.</text>
</comment>
<evidence type="ECO:0000313" key="3">
    <source>
        <dbReference type="Proteomes" id="UP001530377"/>
    </source>
</evidence>
<keyword evidence="3" id="KW-1185">Reference proteome</keyword>
<evidence type="ECO:0000313" key="2">
    <source>
        <dbReference type="EMBL" id="KAL3826998.1"/>
    </source>
</evidence>
<sequence>MITFSVHDITKCQRSITQREDSDEDASSHGEVSDEDASSHGEMKQPKSHRIDRKVEFMQTINTALQEERIDEKKAKRLCKCLHKDNWVDVAYSLLREQIPAKRKGEGYYYSCRVCQVPKKLHTCKYCHVCSTPEEKFTKDDEHVCMYCPMCFEVGKKKKKLVQVKCEGHVCPHAMLRDV</sequence>
<reference evidence="2 3" key="1">
    <citation type="submission" date="2024-10" db="EMBL/GenBank/DDBJ databases">
        <title>Updated reference genomes for cyclostephanoid diatoms.</title>
        <authorList>
            <person name="Roberts W.R."/>
            <person name="Alverson A.J."/>
        </authorList>
    </citation>
    <scope>NUCLEOTIDE SEQUENCE [LARGE SCALE GENOMIC DNA]</scope>
    <source>
        <strain evidence="2 3">AJA228-03</strain>
    </source>
</reference>
<feature type="region of interest" description="Disordered" evidence="1">
    <location>
        <begin position="1"/>
        <end position="52"/>
    </location>
</feature>
<dbReference type="AlphaFoldDB" id="A0ABD3SRV0"/>
<evidence type="ECO:0000256" key="1">
    <source>
        <dbReference type="SAM" id="MobiDB-lite"/>
    </source>
</evidence>
<dbReference type="Proteomes" id="UP001530377">
    <property type="component" value="Unassembled WGS sequence"/>
</dbReference>
<name>A0ABD3SRV0_9STRA</name>
<accession>A0ABD3SRV0</accession>
<dbReference type="EMBL" id="JALLPB020000010">
    <property type="protein sequence ID" value="KAL3826998.1"/>
    <property type="molecule type" value="Genomic_DNA"/>
</dbReference>
<gene>
    <name evidence="2" type="ORF">ACHAXA_000062</name>
</gene>
<feature type="compositionally biased region" description="Basic and acidic residues" evidence="1">
    <location>
        <begin position="26"/>
        <end position="45"/>
    </location>
</feature>
<proteinExistence type="predicted"/>
<organism evidence="2 3">
    <name type="scientific">Cyclostephanos tholiformis</name>
    <dbReference type="NCBI Taxonomy" id="382380"/>
    <lineage>
        <taxon>Eukaryota</taxon>
        <taxon>Sar</taxon>
        <taxon>Stramenopiles</taxon>
        <taxon>Ochrophyta</taxon>
        <taxon>Bacillariophyta</taxon>
        <taxon>Coscinodiscophyceae</taxon>
        <taxon>Thalassiosirophycidae</taxon>
        <taxon>Stephanodiscales</taxon>
        <taxon>Stephanodiscaceae</taxon>
        <taxon>Cyclostephanos</taxon>
    </lineage>
</organism>